<dbReference type="SUPFAM" id="SSF140500">
    <property type="entry name" value="BAS1536-like"/>
    <property type="match status" value="1"/>
</dbReference>
<reference evidence="2" key="1">
    <citation type="submission" date="2012-02" db="EMBL/GenBank/DDBJ databases">
        <title>Complete sequence of Desulfitobacterium dichloroeliminans LMG P-21439.</title>
        <authorList>
            <person name="Lucas S."/>
            <person name="Han J."/>
            <person name="Lapidus A."/>
            <person name="Cheng J.-F."/>
            <person name="Goodwin L."/>
            <person name="Pitluck S."/>
            <person name="Peters L."/>
            <person name="Ovchinnikova G."/>
            <person name="Teshima H."/>
            <person name="Detter J.C."/>
            <person name="Han C."/>
            <person name="Tapia R."/>
            <person name="Land M."/>
            <person name="Hauser L."/>
            <person name="Kyrpides N."/>
            <person name="Ivanova N."/>
            <person name="Pagani I."/>
            <person name="Kruse T."/>
            <person name="de Vos W.M."/>
            <person name="Boon N."/>
            <person name="Smidt H."/>
            <person name="Woyke T."/>
        </authorList>
    </citation>
    <scope>NUCLEOTIDE SEQUENCE [LARGE SCALE GENOMIC DNA]</scope>
    <source>
        <strain evidence="2">LMG P-21439 / DCA1</strain>
    </source>
</reference>
<organism evidence="1 2">
    <name type="scientific">Desulfitobacterium dichloroeliminans (strain LMG P-21439 / DCA1)</name>
    <dbReference type="NCBI Taxonomy" id="871963"/>
    <lineage>
        <taxon>Bacteria</taxon>
        <taxon>Bacillati</taxon>
        <taxon>Bacillota</taxon>
        <taxon>Clostridia</taxon>
        <taxon>Eubacteriales</taxon>
        <taxon>Desulfitobacteriaceae</taxon>
        <taxon>Desulfitobacterium</taxon>
    </lineage>
</organism>
<evidence type="ECO:0000313" key="1">
    <source>
        <dbReference type="EMBL" id="AGA70542.1"/>
    </source>
</evidence>
<dbReference type="Proteomes" id="UP000010797">
    <property type="component" value="Chromosome"/>
</dbReference>
<dbReference type="InterPro" id="IPR018540">
    <property type="entry name" value="Spo0E-like"/>
</dbReference>
<dbReference type="EMBL" id="CP003344">
    <property type="protein sequence ID" value="AGA70542.1"/>
    <property type="molecule type" value="Genomic_DNA"/>
</dbReference>
<dbReference type="GO" id="GO:0043937">
    <property type="term" value="P:regulation of sporulation"/>
    <property type="evidence" value="ECO:0007669"/>
    <property type="project" value="InterPro"/>
</dbReference>
<dbReference type="HOGENOM" id="CLU_189149_1_1_9"/>
<dbReference type="AlphaFoldDB" id="L0FBG7"/>
<dbReference type="InterPro" id="IPR036638">
    <property type="entry name" value="HLH_DNA-bd_sf"/>
</dbReference>
<dbReference type="Pfam" id="PF09388">
    <property type="entry name" value="SpoOE-like"/>
    <property type="match status" value="1"/>
</dbReference>
<dbReference type="RefSeq" id="WP_015263502.1">
    <property type="nucleotide sequence ID" value="NC_019903.1"/>
</dbReference>
<keyword evidence="2" id="KW-1185">Reference proteome</keyword>
<sequence length="67" mass="8205">MTDFMDNEYLLREIENLRHQLYVLSADKELADPEVVQLSQELDILLNMYYRNYLNSDYLRLDYRKVV</sequence>
<protein>
    <submittedName>
        <fullName evidence="1">Spo0E like sporulation regulatory protein</fullName>
    </submittedName>
</protein>
<dbReference type="InterPro" id="IPR037208">
    <property type="entry name" value="Spo0E-like_sf"/>
</dbReference>
<dbReference type="Gene3D" id="4.10.280.10">
    <property type="entry name" value="Helix-loop-helix DNA-binding domain"/>
    <property type="match status" value="1"/>
</dbReference>
<dbReference type="KEGG" id="ddl:Desdi_3141"/>
<dbReference type="STRING" id="871963.Desdi_3141"/>
<evidence type="ECO:0000313" key="2">
    <source>
        <dbReference type="Proteomes" id="UP000010797"/>
    </source>
</evidence>
<dbReference type="GO" id="GO:0046983">
    <property type="term" value="F:protein dimerization activity"/>
    <property type="evidence" value="ECO:0007669"/>
    <property type="project" value="InterPro"/>
</dbReference>
<name>L0FBG7_DESDL</name>
<accession>L0FBG7</accession>
<gene>
    <name evidence="1" type="ordered locus">Desdi_3141</name>
</gene>
<proteinExistence type="predicted"/>